<evidence type="ECO:0000313" key="8">
    <source>
        <dbReference type="EMBL" id="SFZ94008.1"/>
    </source>
</evidence>
<comment type="catalytic activity">
    <reaction evidence="1 7">
        <text>dTDP-4-dehydro-6-deoxy-alpha-D-glucose = dTDP-4-dehydro-beta-L-rhamnose</text>
        <dbReference type="Rhea" id="RHEA:16969"/>
        <dbReference type="ChEBI" id="CHEBI:57649"/>
        <dbReference type="ChEBI" id="CHEBI:62830"/>
        <dbReference type="EC" id="5.1.3.13"/>
    </reaction>
</comment>
<dbReference type="PANTHER" id="PTHR21047:SF2">
    <property type="entry name" value="THYMIDINE DIPHOSPHO-4-KETO-RHAMNOSE 3,5-EPIMERASE"/>
    <property type="match status" value="1"/>
</dbReference>
<dbReference type="OrthoDB" id="9800680at2"/>
<evidence type="ECO:0000256" key="1">
    <source>
        <dbReference type="ARBA" id="ARBA00001298"/>
    </source>
</evidence>
<gene>
    <name evidence="8" type="ORF">SAMN05428642_103508</name>
</gene>
<feature type="site" description="Participates in a stacking interaction with the thymidine ring of dTDP-4-oxo-6-deoxyglucose" evidence="6">
    <location>
        <position position="138"/>
    </location>
</feature>
<evidence type="ECO:0000256" key="5">
    <source>
        <dbReference type="PIRSR" id="PIRSR600888-1"/>
    </source>
</evidence>
<dbReference type="RefSeq" id="WP_072403105.1">
    <property type="nucleotide sequence ID" value="NZ_FPKV01000003.1"/>
</dbReference>
<evidence type="ECO:0000256" key="2">
    <source>
        <dbReference type="ARBA" id="ARBA00001997"/>
    </source>
</evidence>
<dbReference type="GO" id="GO:0019305">
    <property type="term" value="P:dTDP-rhamnose biosynthetic process"/>
    <property type="evidence" value="ECO:0007669"/>
    <property type="project" value="UniProtKB-UniRule"/>
</dbReference>
<dbReference type="STRING" id="369401.SAMN05428642_103508"/>
<comment type="function">
    <text evidence="2 7">Catalyzes the epimerization of the C3' and C5'positions of dTDP-6-deoxy-D-xylo-4-hexulose, forming dTDP-6-deoxy-L-lyxo-4-hexulose.</text>
</comment>
<reference evidence="8 9" key="1">
    <citation type="submission" date="2016-10" db="EMBL/GenBank/DDBJ databases">
        <authorList>
            <person name="de Groot N.N."/>
        </authorList>
    </citation>
    <scope>NUCLEOTIDE SEQUENCE [LARGE SCALE GENOMIC DNA]</scope>
    <source>
        <strain evidence="8 9">DSM 18180</strain>
    </source>
</reference>
<name>A0A1K2IP80_9FLAO</name>
<protein>
    <recommendedName>
        <fullName evidence="4 7">dTDP-4-dehydrorhamnose 3,5-epimerase</fullName>
        <ecNumber evidence="3 7">5.1.3.13</ecNumber>
    </recommendedName>
    <alternativeName>
        <fullName evidence="7">Thymidine diphospho-4-keto-rhamnose 3,5-epimerase</fullName>
    </alternativeName>
</protein>
<keyword evidence="9" id="KW-1185">Reference proteome</keyword>
<dbReference type="Pfam" id="PF00908">
    <property type="entry name" value="dTDP_sugar_isom"/>
    <property type="match status" value="1"/>
</dbReference>
<proteinExistence type="inferred from homology"/>
<dbReference type="NCBIfam" id="TIGR01221">
    <property type="entry name" value="rmlC"/>
    <property type="match status" value="1"/>
</dbReference>
<dbReference type="Proteomes" id="UP000182544">
    <property type="component" value="Unassembled WGS sequence"/>
</dbReference>
<accession>A0A1K2IP80</accession>
<comment type="similarity">
    <text evidence="7">Belongs to the dTDP-4-dehydrorhamnose 3,5-epimerase family.</text>
</comment>
<sequence length="176" mass="20315">MIYTETKLKGAYIIDIEKRGDNRGFFARTFCANEFKKHNLNSKFVQGNMSHNANKNTLRGMHYQSDGAEEVKLVRCTKGALLDVILDIRKDSPTFGQYISVEITEENARQVYIPKGFAHGFLTLKNNSEIAYLVSEFYTPGKENGIRWDDPFFKIDWPIINPILSDKDQDYPDYTK</sequence>
<dbReference type="InterPro" id="IPR000888">
    <property type="entry name" value="RmlC-like"/>
</dbReference>
<comment type="subunit">
    <text evidence="7">Homodimer.</text>
</comment>
<keyword evidence="7" id="KW-0413">Isomerase</keyword>
<feature type="active site" description="Proton donor" evidence="5">
    <location>
        <position position="132"/>
    </location>
</feature>
<evidence type="ECO:0000256" key="6">
    <source>
        <dbReference type="PIRSR" id="PIRSR600888-3"/>
    </source>
</evidence>
<dbReference type="EC" id="5.1.3.13" evidence="3 7"/>
<dbReference type="GO" id="GO:0005829">
    <property type="term" value="C:cytosol"/>
    <property type="evidence" value="ECO:0007669"/>
    <property type="project" value="TreeGrafter"/>
</dbReference>
<evidence type="ECO:0000256" key="7">
    <source>
        <dbReference type="RuleBase" id="RU364069"/>
    </source>
</evidence>
<evidence type="ECO:0000256" key="4">
    <source>
        <dbReference type="ARBA" id="ARBA00019595"/>
    </source>
</evidence>
<organism evidence="8 9">
    <name type="scientific">Flaviramulus basaltis</name>
    <dbReference type="NCBI Taxonomy" id="369401"/>
    <lineage>
        <taxon>Bacteria</taxon>
        <taxon>Pseudomonadati</taxon>
        <taxon>Bacteroidota</taxon>
        <taxon>Flavobacteriia</taxon>
        <taxon>Flavobacteriales</taxon>
        <taxon>Flavobacteriaceae</taxon>
        <taxon>Flaviramulus</taxon>
    </lineage>
</organism>
<comment type="pathway">
    <text evidence="7">Carbohydrate biosynthesis; dTDP-L-rhamnose biosynthesis.</text>
</comment>
<feature type="active site" description="Proton acceptor" evidence="5">
    <location>
        <position position="62"/>
    </location>
</feature>
<dbReference type="InterPro" id="IPR014710">
    <property type="entry name" value="RmlC-like_jellyroll"/>
</dbReference>
<dbReference type="CDD" id="cd00438">
    <property type="entry name" value="cupin_RmlC"/>
    <property type="match status" value="1"/>
</dbReference>
<dbReference type="GO" id="GO:0000271">
    <property type="term" value="P:polysaccharide biosynthetic process"/>
    <property type="evidence" value="ECO:0007669"/>
    <property type="project" value="TreeGrafter"/>
</dbReference>
<dbReference type="EMBL" id="FPKV01000003">
    <property type="protein sequence ID" value="SFZ94008.1"/>
    <property type="molecule type" value="Genomic_DNA"/>
</dbReference>
<evidence type="ECO:0000256" key="3">
    <source>
        <dbReference type="ARBA" id="ARBA00012098"/>
    </source>
</evidence>
<dbReference type="UniPathway" id="UPA00124"/>
<dbReference type="Gene3D" id="2.60.120.10">
    <property type="entry name" value="Jelly Rolls"/>
    <property type="match status" value="1"/>
</dbReference>
<dbReference type="PANTHER" id="PTHR21047">
    <property type="entry name" value="DTDP-6-DEOXY-D-GLUCOSE-3,5 EPIMERASE"/>
    <property type="match status" value="1"/>
</dbReference>
<dbReference type="SUPFAM" id="SSF51182">
    <property type="entry name" value="RmlC-like cupins"/>
    <property type="match status" value="1"/>
</dbReference>
<dbReference type="InterPro" id="IPR011051">
    <property type="entry name" value="RmlC_Cupin_sf"/>
</dbReference>
<dbReference type="GO" id="GO:0008830">
    <property type="term" value="F:dTDP-4-dehydrorhamnose 3,5-epimerase activity"/>
    <property type="evidence" value="ECO:0007669"/>
    <property type="project" value="UniProtKB-UniRule"/>
</dbReference>
<evidence type="ECO:0000313" key="9">
    <source>
        <dbReference type="Proteomes" id="UP000182544"/>
    </source>
</evidence>
<dbReference type="AlphaFoldDB" id="A0A1K2IP80"/>